<evidence type="ECO:0000256" key="2">
    <source>
        <dbReference type="PIRSR" id="PIRSR006816-2"/>
    </source>
</evidence>
<evidence type="ECO:0000313" key="4">
    <source>
        <dbReference type="EMBL" id="SUQ24160.1"/>
    </source>
</evidence>
<protein>
    <submittedName>
        <fullName evidence="4">Sulfide dehydrogenase (Flavoprotein) subunit SudB</fullName>
    </submittedName>
</protein>
<keyword evidence="1" id="KW-0285">Flavoprotein</keyword>
<dbReference type="GO" id="GO:0016491">
    <property type="term" value="F:oxidoreductase activity"/>
    <property type="evidence" value="ECO:0007669"/>
    <property type="project" value="InterPro"/>
</dbReference>
<keyword evidence="2" id="KW-0479">Metal-binding</keyword>
<feature type="binding site" evidence="2">
    <location>
        <position position="224"/>
    </location>
    <ligand>
        <name>[2Fe-2S] cluster</name>
        <dbReference type="ChEBI" id="CHEBI:190135"/>
    </ligand>
</feature>
<dbReference type="InterPro" id="IPR017938">
    <property type="entry name" value="Riboflavin_synthase-like_b-brl"/>
</dbReference>
<evidence type="ECO:0000259" key="3">
    <source>
        <dbReference type="PROSITE" id="PS51384"/>
    </source>
</evidence>
<dbReference type="GO" id="GO:0046872">
    <property type="term" value="F:metal ion binding"/>
    <property type="evidence" value="ECO:0007669"/>
    <property type="project" value="UniProtKB-KW"/>
</dbReference>
<keyword evidence="1" id="KW-0274">FAD</keyword>
<accession>A0A380S5Q3</accession>
<dbReference type="GO" id="GO:0051537">
    <property type="term" value="F:2 iron, 2 sulfur cluster binding"/>
    <property type="evidence" value="ECO:0007669"/>
    <property type="project" value="UniProtKB-KW"/>
</dbReference>
<dbReference type="PIRSF" id="PIRSF006816">
    <property type="entry name" value="Cyc3_hyd_g"/>
    <property type="match status" value="1"/>
</dbReference>
<dbReference type="InterPro" id="IPR019480">
    <property type="entry name" value="Dihydroorotate_DH_Fe-S-bd"/>
</dbReference>
<feature type="binding site" evidence="2">
    <location>
        <position position="239"/>
    </location>
    <ligand>
        <name>[2Fe-2S] cluster</name>
        <dbReference type="ChEBI" id="CHEBI:190135"/>
    </ligand>
</feature>
<gene>
    <name evidence="4" type="ORF">SAMN05661053_1553</name>
</gene>
<dbReference type="PANTHER" id="PTHR43513:SF3">
    <property type="entry name" value="DIHYDROOROTATE DEHYDROGENASE B (NAD(+)), ELECTRON TRANSFER SUBUNIT-RELATED"/>
    <property type="match status" value="1"/>
</dbReference>
<sequence length="295" mass="31957">MAKILFKKQLSPAVFQFRVHAPLIAQERKAGQFIILQTNKDNGERVPLTIADADTEEGSITLIFQTVGKTTTELSKFEVGDDIPVLVGPLGSPTHIENFGHVVCVCGGVGIAPMHPIVQALKAAGNKVTIIMGARNESLFLMKEEMTALADNIIFMTDDGSYGRKGLVTEPLKELCEDTKGKPDMVIAIGPPIMMKFCALTTKPYGVKTVVSLNSIMVDGTGMCGGCRVTIGGKTKFVCVDGPEFDGHEVDWNNMLQRMGAFKPQEQESLHRFGANDGHKCNIDKMADAKAKESK</sequence>
<comment type="cofactor">
    <cofactor evidence="1">
        <name>FAD</name>
        <dbReference type="ChEBI" id="CHEBI:57692"/>
    </cofactor>
    <text evidence="1">Binds 1 FAD per subunit.</text>
</comment>
<proteinExistence type="predicted"/>
<dbReference type="InterPro" id="IPR001433">
    <property type="entry name" value="OxRdtase_FAD/NAD-bd"/>
</dbReference>
<dbReference type="SUPFAM" id="SSF52343">
    <property type="entry name" value="Ferredoxin reductase-like, C-terminal NADP-linked domain"/>
    <property type="match status" value="1"/>
</dbReference>
<dbReference type="SUPFAM" id="SSF63380">
    <property type="entry name" value="Riboflavin synthase domain-like"/>
    <property type="match status" value="1"/>
</dbReference>
<dbReference type="GO" id="GO:0050660">
    <property type="term" value="F:flavin adenine dinucleotide binding"/>
    <property type="evidence" value="ECO:0007669"/>
    <property type="project" value="InterPro"/>
</dbReference>
<reference evidence="4 5" key="1">
    <citation type="submission" date="2017-08" db="EMBL/GenBank/DDBJ databases">
        <authorList>
            <person name="de Groot N.N."/>
        </authorList>
    </citation>
    <scope>NUCLEOTIDE SEQUENCE [LARGE SCALE GENOMIC DNA]</scope>
    <source>
        <strain evidence="4 5">HM2</strain>
    </source>
</reference>
<dbReference type="NCBIfam" id="NF004862">
    <property type="entry name" value="PRK06222.1"/>
    <property type="match status" value="1"/>
</dbReference>
<dbReference type="InterPro" id="IPR050353">
    <property type="entry name" value="PyrK_electron_transfer"/>
</dbReference>
<feature type="binding site" evidence="1">
    <location>
        <begin position="63"/>
        <end position="65"/>
    </location>
    <ligand>
        <name>FAD</name>
        <dbReference type="ChEBI" id="CHEBI:57692"/>
    </ligand>
</feature>
<comment type="cofactor">
    <cofactor evidence="2">
        <name>[2Fe-2S] cluster</name>
        <dbReference type="ChEBI" id="CHEBI:190135"/>
    </cofactor>
    <text evidence="2">Binds 1 [2Fe-2S] cluster per subunit.</text>
</comment>
<dbReference type="AlphaFoldDB" id="A0A380S5Q3"/>
<dbReference type="Proteomes" id="UP000255423">
    <property type="component" value="Unassembled WGS sequence"/>
</dbReference>
<keyword evidence="2" id="KW-0408">Iron</keyword>
<dbReference type="InterPro" id="IPR017927">
    <property type="entry name" value="FAD-bd_FR_type"/>
</dbReference>
<organism evidence="4 5">
    <name type="scientific">Fibrobacter succinogenes</name>
    <name type="common">Bacteroides succinogenes</name>
    <dbReference type="NCBI Taxonomy" id="833"/>
    <lineage>
        <taxon>Bacteria</taxon>
        <taxon>Pseudomonadati</taxon>
        <taxon>Fibrobacterota</taxon>
        <taxon>Fibrobacteria</taxon>
        <taxon>Fibrobacterales</taxon>
        <taxon>Fibrobacteraceae</taxon>
        <taxon>Fibrobacter</taxon>
    </lineage>
</organism>
<dbReference type="CDD" id="cd06219">
    <property type="entry name" value="DHOD_e_trans_like1"/>
    <property type="match status" value="1"/>
</dbReference>
<keyword evidence="2" id="KW-0411">Iron-sulfur</keyword>
<dbReference type="InterPro" id="IPR039261">
    <property type="entry name" value="FNR_nucleotide-bd"/>
</dbReference>
<dbReference type="EMBL" id="UHJL01000002">
    <property type="protein sequence ID" value="SUQ24160.1"/>
    <property type="molecule type" value="Genomic_DNA"/>
</dbReference>
<dbReference type="PROSITE" id="PS51384">
    <property type="entry name" value="FAD_FR"/>
    <property type="match status" value="1"/>
</dbReference>
<dbReference type="PANTHER" id="PTHR43513">
    <property type="entry name" value="DIHYDROOROTATE DEHYDROGENASE B (NAD(+)), ELECTRON TRANSFER SUBUNIT"/>
    <property type="match status" value="1"/>
</dbReference>
<evidence type="ECO:0000313" key="5">
    <source>
        <dbReference type="Proteomes" id="UP000255423"/>
    </source>
</evidence>
<keyword evidence="2" id="KW-0001">2Fe-2S</keyword>
<dbReference type="Pfam" id="PF00175">
    <property type="entry name" value="NAD_binding_1"/>
    <property type="match status" value="1"/>
</dbReference>
<feature type="binding site" evidence="2">
    <location>
        <position position="227"/>
    </location>
    <ligand>
        <name>[2Fe-2S] cluster</name>
        <dbReference type="ChEBI" id="CHEBI:190135"/>
    </ligand>
</feature>
<dbReference type="Gene3D" id="3.40.50.80">
    <property type="entry name" value="Nucleotide-binding domain of ferredoxin-NADP reductase (FNR) module"/>
    <property type="match status" value="1"/>
</dbReference>
<dbReference type="Pfam" id="PF10418">
    <property type="entry name" value="DHODB_Fe-S_bind"/>
    <property type="match status" value="1"/>
</dbReference>
<dbReference type="GO" id="GO:0006221">
    <property type="term" value="P:pyrimidine nucleotide biosynthetic process"/>
    <property type="evidence" value="ECO:0007669"/>
    <property type="project" value="InterPro"/>
</dbReference>
<dbReference type="InterPro" id="IPR012165">
    <property type="entry name" value="Cyt_c3_hydrogenase_gsu"/>
</dbReference>
<dbReference type="Gene3D" id="2.40.30.10">
    <property type="entry name" value="Translation factors"/>
    <property type="match status" value="1"/>
</dbReference>
<name>A0A380S5Q3_FIBSU</name>
<evidence type="ECO:0000256" key="1">
    <source>
        <dbReference type="PIRSR" id="PIRSR006816-1"/>
    </source>
</evidence>
<feature type="domain" description="FAD-binding FR-type" evidence="3">
    <location>
        <begin position="1"/>
        <end position="96"/>
    </location>
</feature>
<dbReference type="RefSeq" id="WP_109572722.1">
    <property type="nucleotide sequence ID" value="NZ_UHJL01000002.1"/>
</dbReference>